<keyword evidence="2" id="KW-0134">Cell wall</keyword>
<evidence type="ECO:0000256" key="9">
    <source>
        <dbReference type="PIRSR" id="PIRSR615500-1"/>
    </source>
</evidence>
<dbReference type="InterPro" id="IPR023828">
    <property type="entry name" value="Peptidase_S8_Ser-AS"/>
</dbReference>
<dbReference type="Pfam" id="PF06280">
    <property type="entry name" value="fn3_5"/>
    <property type="match status" value="1"/>
</dbReference>
<dbReference type="InterPro" id="IPR050131">
    <property type="entry name" value="Peptidase_S8_subtilisin-like"/>
</dbReference>
<keyword evidence="3" id="KW-0964">Secreted</keyword>
<feature type="active site" description="Charge relay system" evidence="9 10">
    <location>
        <position position="283"/>
    </location>
</feature>
<dbReference type="PROSITE" id="PS51892">
    <property type="entry name" value="SUBTILASE"/>
    <property type="match status" value="1"/>
</dbReference>
<name>A0A1L3NCA3_CLOSG</name>
<evidence type="ECO:0000259" key="15">
    <source>
        <dbReference type="Pfam" id="PF06280"/>
    </source>
</evidence>
<feature type="domain" description="Peptidase S8/S53" evidence="13">
    <location>
        <begin position="198"/>
        <end position="678"/>
    </location>
</feature>
<evidence type="ECO:0000256" key="1">
    <source>
        <dbReference type="ARBA" id="ARBA00011073"/>
    </source>
</evidence>
<protein>
    <recommendedName>
        <fullName evidence="18">Peptidase S8</fullName>
    </recommendedName>
</protein>
<keyword evidence="12" id="KW-0472">Membrane</keyword>
<feature type="domain" description="PA" evidence="14">
    <location>
        <begin position="477"/>
        <end position="547"/>
    </location>
</feature>
<dbReference type="PRINTS" id="PR00723">
    <property type="entry name" value="SUBTILISIN"/>
</dbReference>
<evidence type="ECO:0000256" key="5">
    <source>
        <dbReference type="ARBA" id="ARBA00022729"/>
    </source>
</evidence>
<feature type="transmembrane region" description="Helical" evidence="12">
    <location>
        <begin position="7"/>
        <end position="28"/>
    </location>
</feature>
<dbReference type="GO" id="GO:0006508">
    <property type="term" value="P:proteolysis"/>
    <property type="evidence" value="ECO:0007669"/>
    <property type="project" value="UniProtKB-KW"/>
</dbReference>
<dbReference type="PANTHER" id="PTHR43806:SF11">
    <property type="entry name" value="CEREVISIN-RELATED"/>
    <property type="match status" value="1"/>
</dbReference>
<keyword evidence="12" id="KW-1133">Transmembrane helix</keyword>
<dbReference type="Gene3D" id="2.60.40.1710">
    <property type="entry name" value="Subtilisin-like superfamily"/>
    <property type="match status" value="1"/>
</dbReference>
<organism evidence="16 17">
    <name type="scientific">Clostridium sporogenes</name>
    <dbReference type="NCBI Taxonomy" id="1509"/>
    <lineage>
        <taxon>Bacteria</taxon>
        <taxon>Bacillati</taxon>
        <taxon>Bacillota</taxon>
        <taxon>Clostridia</taxon>
        <taxon>Eubacteriales</taxon>
        <taxon>Clostridiaceae</taxon>
        <taxon>Clostridium</taxon>
    </lineage>
</organism>
<dbReference type="InterPro" id="IPR013783">
    <property type="entry name" value="Ig-like_fold"/>
</dbReference>
<dbReference type="InterPro" id="IPR022398">
    <property type="entry name" value="Peptidase_S8_His-AS"/>
</dbReference>
<dbReference type="InterPro" id="IPR003137">
    <property type="entry name" value="PA_domain"/>
</dbReference>
<evidence type="ECO:0000256" key="11">
    <source>
        <dbReference type="RuleBase" id="RU003355"/>
    </source>
</evidence>
<evidence type="ECO:0008006" key="18">
    <source>
        <dbReference type="Google" id="ProtNLM"/>
    </source>
</evidence>
<dbReference type="Pfam" id="PF02225">
    <property type="entry name" value="PA"/>
    <property type="match status" value="1"/>
</dbReference>
<dbReference type="SUPFAM" id="SSF52025">
    <property type="entry name" value="PA domain"/>
    <property type="match status" value="1"/>
</dbReference>
<dbReference type="InterPro" id="IPR015500">
    <property type="entry name" value="Peptidase_S8_subtilisin-rel"/>
</dbReference>
<evidence type="ECO:0000256" key="4">
    <source>
        <dbReference type="ARBA" id="ARBA00022670"/>
    </source>
</evidence>
<evidence type="ECO:0000256" key="7">
    <source>
        <dbReference type="ARBA" id="ARBA00022801"/>
    </source>
</evidence>
<keyword evidence="6" id="KW-0677">Repeat</keyword>
<dbReference type="SUPFAM" id="SSF52743">
    <property type="entry name" value="Subtilisin-like"/>
    <property type="match status" value="1"/>
</dbReference>
<evidence type="ECO:0000256" key="6">
    <source>
        <dbReference type="ARBA" id="ARBA00022737"/>
    </source>
</evidence>
<keyword evidence="5" id="KW-0732">Signal</keyword>
<keyword evidence="7 10" id="KW-0378">Hydrolase</keyword>
<evidence type="ECO:0000256" key="12">
    <source>
        <dbReference type="SAM" id="Phobius"/>
    </source>
</evidence>
<feature type="active site" description="Charge relay system" evidence="9 10">
    <location>
        <position position="207"/>
    </location>
</feature>
<dbReference type="InterPro" id="IPR034216">
    <property type="entry name" value="C5a_Peptidase"/>
</dbReference>
<evidence type="ECO:0000313" key="17">
    <source>
        <dbReference type="Proteomes" id="UP000182204"/>
    </source>
</evidence>
<accession>A0A1L3NCA3</accession>
<dbReference type="Gene3D" id="3.50.30.30">
    <property type="match status" value="1"/>
</dbReference>
<dbReference type="InterPro" id="IPR046450">
    <property type="entry name" value="PA_dom_sf"/>
</dbReference>
<gene>
    <name evidence="16" type="ORF">NPD5_366</name>
</gene>
<feature type="active site" description="Charge relay system" evidence="9 10">
    <location>
        <position position="615"/>
    </location>
</feature>
<dbReference type="InterPro" id="IPR000209">
    <property type="entry name" value="Peptidase_S8/S53_dom"/>
</dbReference>
<dbReference type="Proteomes" id="UP000182204">
    <property type="component" value="Chromosome"/>
</dbReference>
<evidence type="ECO:0000256" key="10">
    <source>
        <dbReference type="PROSITE-ProRule" id="PRU01240"/>
    </source>
</evidence>
<keyword evidence="12" id="KW-0812">Transmembrane</keyword>
<dbReference type="PROSITE" id="PS00136">
    <property type="entry name" value="SUBTILASE_ASP"/>
    <property type="match status" value="1"/>
</dbReference>
<dbReference type="EMBL" id="CP013243">
    <property type="protein sequence ID" value="APH13760.1"/>
    <property type="molecule type" value="Genomic_DNA"/>
</dbReference>
<dbReference type="Pfam" id="PF00082">
    <property type="entry name" value="Peptidase_S8"/>
    <property type="match status" value="1"/>
</dbReference>
<sequence length="1283" mass="144969">MRKENEILNRILSFIITASIIFGNGAFLGNKIHVQAANEVKTEEQVKELFKKDINNYKDEKLKKDIIDSKKNNTDIKKEEDIVTLIVELEEKSISDYKTKKSLENLAKDKNLQSNVINSQSQYKNKIKQIDKDVKFKENYSILLNGFSLETKYKYKKAIEKLDGVKHVTLAKEYHKEMNHAIDLTGVSKVWKDYGYDGRGMVISIIDSGIDYKHKDMNISKNITPKLTKEKIQGMNNSIPRKNGEQSIGNGKFFTQKIPYGYNFADKNQDIIDTAEGTASYMHGMHVAGIAGANCMEEEVKKGTGIKGVAPECQLLAMKIFSNNPLKESASEDVIVSAIEDSIAHGADVINMSFGSAAGFQDVEDAQQIAVKKAIDNGIIVVSAAGNSYYSTYPNKHKDVLDTGVLGSPGLAEETIQVGSFENDVEATYALNYNISDKNNFMPYRRFKLEPTALKGEFDLVDCNLGKIVKDKSIDHFKNKNLKNKIALIKIGEIDINEKALNAQEKEAKAVILYDDEKESTKLDYIPRDNNIKIPVVFVKNSHGKILKDLIEKSIKISFRGQVVTTTNDDKGNVSTFSSWGPAPNLDLKPDITAIGGNIYSTVNNNSYTYMSGTSMSSPYTAGAMALMLQHIEKMNVKFDKPQDKVNFAKLLIMNTADVKKDKTYNELPYSPRRQGAGFLNIEKALKNKVTVTYNGKPSAALKTLNNKNEFTLTLHNYGDKVVSYKIDTIGGVLTEENKNLKEIPYDIKMEDSNIKFDPLFDSVTVEPGKDVNIKVTLNIGTKAIENSFVEGFITFIPKNSENIPIGMPFMGFYGDWGNLKVLDDPIYSKDTIFKETSLFTTVNEAWGGFRTYYLGGEDKNPDCFAINPDDKKAYNNAVPQISFLRNVKEFKIDVTDKDNKIIRTIEERKNIKKEIVSKQIIPAKLDSRWKWEGNIYDSQKGENISVPEGQYFINIKAKADYDNAKEQKLTMPIKIDKTNPKIKVDNIIVTYSLDCKLDIEASDNKNGSGIDKFLFLINGEKYIDKDGRKIFKLKKDENTNKYTMNLDLPEENENNVYDIHIGSTDYADNMAVENIAIIYNKKSKIDILEPKSSDKYYLGEDIVLKYNLKEDLKDLDHYEVFLDNIKNREENNGKNLEYTFKGGLSEGEHTIVVKALDTSGKTLDANAVKIKVQDNKDEKGLSIRNITGKTEFNKGEKANIKFKVSNYTDSKKKVSLILALYDEKETMINHIDISRELDKSTEEVLENTIEIPKEGNYKLKAFLWDSIENPKPLKESYEYKVK</sequence>
<proteinExistence type="inferred from homology"/>
<evidence type="ECO:0000259" key="13">
    <source>
        <dbReference type="Pfam" id="PF00082"/>
    </source>
</evidence>
<evidence type="ECO:0000256" key="8">
    <source>
        <dbReference type="ARBA" id="ARBA00022825"/>
    </source>
</evidence>
<evidence type="ECO:0000313" key="16">
    <source>
        <dbReference type="EMBL" id="APH13760.1"/>
    </source>
</evidence>
<dbReference type="InterPro" id="IPR023827">
    <property type="entry name" value="Peptidase_S8_Asp-AS"/>
</dbReference>
<dbReference type="GO" id="GO:0004252">
    <property type="term" value="F:serine-type endopeptidase activity"/>
    <property type="evidence" value="ECO:0007669"/>
    <property type="project" value="UniProtKB-UniRule"/>
</dbReference>
<dbReference type="InterPro" id="IPR036852">
    <property type="entry name" value="Peptidase_S8/S53_dom_sf"/>
</dbReference>
<dbReference type="Gene3D" id="3.40.50.200">
    <property type="entry name" value="Peptidase S8/S53 domain"/>
    <property type="match status" value="1"/>
</dbReference>
<reference evidence="16 17" key="1">
    <citation type="submission" date="2015-11" db="EMBL/GenBank/DDBJ databases">
        <authorList>
            <person name="Hill K.K."/>
            <person name="Shirey T.B."/>
            <person name="Raphael B."/>
            <person name="Daligault H.E."/>
            <person name="Davenport K.W."/>
            <person name="Bruce D.C."/>
            <person name="Foley B.T."/>
            <person name="Johnson S.L."/>
        </authorList>
    </citation>
    <scope>NUCLEOTIDE SEQUENCE [LARGE SCALE GENOMIC DNA]</scope>
    <source>
        <strain evidence="16 17">CDC_1632</strain>
    </source>
</reference>
<feature type="domain" description="C5a peptidase/Subtilisin-like protease SBT2-like Fn3-like" evidence="15">
    <location>
        <begin position="701"/>
        <end position="811"/>
    </location>
</feature>
<dbReference type="GO" id="GO:0016020">
    <property type="term" value="C:membrane"/>
    <property type="evidence" value="ECO:0007669"/>
    <property type="project" value="InterPro"/>
</dbReference>
<dbReference type="PROSITE" id="PS00138">
    <property type="entry name" value="SUBTILASE_SER"/>
    <property type="match status" value="1"/>
</dbReference>
<dbReference type="PROSITE" id="PS00137">
    <property type="entry name" value="SUBTILASE_HIS"/>
    <property type="match status" value="1"/>
</dbReference>
<evidence type="ECO:0000256" key="3">
    <source>
        <dbReference type="ARBA" id="ARBA00022525"/>
    </source>
</evidence>
<dbReference type="CDD" id="cd07475">
    <property type="entry name" value="Peptidases_S8_C5a_Peptidase"/>
    <property type="match status" value="1"/>
</dbReference>
<keyword evidence="8 10" id="KW-0720">Serine protease</keyword>
<evidence type="ECO:0000259" key="14">
    <source>
        <dbReference type="Pfam" id="PF02225"/>
    </source>
</evidence>
<dbReference type="PANTHER" id="PTHR43806">
    <property type="entry name" value="PEPTIDASE S8"/>
    <property type="match status" value="1"/>
</dbReference>
<comment type="similarity">
    <text evidence="1 10 11">Belongs to the peptidase S8 family.</text>
</comment>
<keyword evidence="4 10" id="KW-0645">Protease</keyword>
<dbReference type="Gene3D" id="2.60.40.10">
    <property type="entry name" value="Immunoglobulins"/>
    <property type="match status" value="1"/>
</dbReference>
<dbReference type="RefSeq" id="WP_072584346.1">
    <property type="nucleotide sequence ID" value="NZ_CP013243.1"/>
</dbReference>
<dbReference type="InterPro" id="IPR010435">
    <property type="entry name" value="C5a/SBT2-like_Fn3"/>
</dbReference>
<evidence type="ECO:0000256" key="2">
    <source>
        <dbReference type="ARBA" id="ARBA00022512"/>
    </source>
</evidence>